<accession>A0A2S9X0E1</accession>
<name>A0A2S9X0E1_9NEIS</name>
<protein>
    <submittedName>
        <fullName evidence="1">Uncharacterized protein</fullName>
    </submittedName>
</protein>
<dbReference type="EMBL" id="MTBD01000034">
    <property type="protein sequence ID" value="PRP69178.1"/>
    <property type="molecule type" value="Genomic_DNA"/>
</dbReference>
<dbReference type="Proteomes" id="UP000239469">
    <property type="component" value="Unassembled WGS sequence"/>
</dbReference>
<gene>
    <name evidence="1" type="ORF">BUE93_18565</name>
</gene>
<sequence>MPPFTDRTFRKPMHPLLIVAALMLYQALYSGRFGQFGRFFLALVLALNLEKRPRSPPRGG</sequence>
<reference evidence="1 2" key="1">
    <citation type="submission" date="2017-01" db="EMBL/GenBank/DDBJ databases">
        <title>New insights into the genetic diversity of Chromobacterium isolated from tropical freshwater lake.</title>
        <authorList>
            <person name="Santos A.B."/>
            <person name="Nascimento A.M."/>
            <person name="Da Silva P.C."/>
        </authorList>
    </citation>
    <scope>NUCLEOTIDE SEQUENCE [LARGE SCALE GENOMIC DNA]</scope>
    <source>
        <strain evidence="1 2">56AF</strain>
    </source>
</reference>
<evidence type="ECO:0000313" key="1">
    <source>
        <dbReference type="EMBL" id="PRP69178.1"/>
    </source>
</evidence>
<evidence type="ECO:0000313" key="2">
    <source>
        <dbReference type="Proteomes" id="UP000239469"/>
    </source>
</evidence>
<dbReference type="AlphaFoldDB" id="A0A2S9X0E1"/>
<organism evidence="1 2">
    <name type="scientific">Chromobacterium amazonense</name>
    <dbReference type="NCBI Taxonomy" id="1382803"/>
    <lineage>
        <taxon>Bacteria</taxon>
        <taxon>Pseudomonadati</taxon>
        <taxon>Pseudomonadota</taxon>
        <taxon>Betaproteobacteria</taxon>
        <taxon>Neisseriales</taxon>
        <taxon>Chromobacteriaceae</taxon>
        <taxon>Chromobacterium</taxon>
    </lineage>
</organism>
<proteinExistence type="predicted"/>
<comment type="caution">
    <text evidence="1">The sequence shown here is derived from an EMBL/GenBank/DDBJ whole genome shotgun (WGS) entry which is preliminary data.</text>
</comment>